<sequence length="407" mass="46817">MEEGNHQPPNLPPNRLDAILNLFGNGNPQQLPLASYLNQEQASNPQHHARPQQQQQQHQHQHQQQHQQMRQPLLQQQPTENELNRSLLQQFGNQSTRSSQFVGMLPRIVHGISPFALAGLKPDLQSQLLLSLANSETSQNTDLLRALERQILLDRATALNEMEIRRAIDQEREQERGEQGEHLARLQRRHQFDGETQQSQRTPSRLRLTPSMGQSIQAESVVSAITRSSEEASGSQEGADRTQSSVCTMLPFALGEQDGVRDLRMVQDRGWESRFQDLEQFKREQGHCNVPRRYKNSPKLGVWVCSLRQQMSRGTLNRAKIERLNEIGFQWRMNLIKGAQVNPQIAKTCQWDENFQLLASIKERTGKCIVPASERSLCKWVERQRRELNEGKLGYENQEKLNKIGFQ</sequence>
<organism evidence="3 4">
    <name type="scientific">Cylindrotheca closterium</name>
    <dbReference type="NCBI Taxonomy" id="2856"/>
    <lineage>
        <taxon>Eukaryota</taxon>
        <taxon>Sar</taxon>
        <taxon>Stramenopiles</taxon>
        <taxon>Ochrophyta</taxon>
        <taxon>Bacillariophyta</taxon>
        <taxon>Bacillariophyceae</taxon>
        <taxon>Bacillariophycidae</taxon>
        <taxon>Bacillariales</taxon>
        <taxon>Bacillariaceae</taxon>
        <taxon>Cylindrotheca</taxon>
    </lineage>
</organism>
<feature type="domain" description="Helicase-associated" evidence="2">
    <location>
        <begin position="268"/>
        <end position="329"/>
    </location>
</feature>
<feature type="compositionally biased region" description="Low complexity" evidence="1">
    <location>
        <begin position="51"/>
        <end position="72"/>
    </location>
</feature>
<dbReference type="PANTHER" id="PTHR33418">
    <property type="entry name" value="HELICASE-ASSOCIATED"/>
    <property type="match status" value="1"/>
</dbReference>
<dbReference type="Pfam" id="PF03457">
    <property type="entry name" value="HA"/>
    <property type="match status" value="2"/>
</dbReference>
<feature type="region of interest" description="Disordered" evidence="1">
    <location>
        <begin position="187"/>
        <end position="244"/>
    </location>
</feature>
<proteinExistence type="predicted"/>
<dbReference type="PANTHER" id="PTHR33418:SF1">
    <property type="entry name" value="HELICASE-ASSOCIATED DOMAIN-CONTAINING PROTEIN"/>
    <property type="match status" value="1"/>
</dbReference>
<feature type="compositionally biased region" description="Polar residues" evidence="1">
    <location>
        <begin position="194"/>
        <end position="203"/>
    </location>
</feature>
<feature type="compositionally biased region" description="Polar residues" evidence="1">
    <location>
        <begin position="211"/>
        <end position="227"/>
    </location>
</feature>
<evidence type="ECO:0000313" key="4">
    <source>
        <dbReference type="Proteomes" id="UP001295423"/>
    </source>
</evidence>
<keyword evidence="4" id="KW-1185">Reference proteome</keyword>
<dbReference type="Proteomes" id="UP001295423">
    <property type="component" value="Unassembled WGS sequence"/>
</dbReference>
<gene>
    <name evidence="3" type="ORF">CYCCA115_LOCUS4559</name>
</gene>
<dbReference type="AlphaFoldDB" id="A0AAD2FJ91"/>
<evidence type="ECO:0000259" key="2">
    <source>
        <dbReference type="Pfam" id="PF03457"/>
    </source>
</evidence>
<dbReference type="InterPro" id="IPR005114">
    <property type="entry name" value="Helicase_assoc"/>
</dbReference>
<evidence type="ECO:0000313" key="3">
    <source>
        <dbReference type="EMBL" id="CAJ1935223.1"/>
    </source>
</evidence>
<feature type="domain" description="Helicase-associated" evidence="2">
    <location>
        <begin position="350"/>
        <end position="406"/>
    </location>
</feature>
<accession>A0AAD2FJ91</accession>
<protein>
    <recommendedName>
        <fullName evidence="2">Helicase-associated domain-containing protein</fullName>
    </recommendedName>
</protein>
<dbReference type="Gene3D" id="6.10.140.530">
    <property type="match status" value="2"/>
</dbReference>
<dbReference type="EMBL" id="CAKOGP040000446">
    <property type="protein sequence ID" value="CAJ1935223.1"/>
    <property type="molecule type" value="Genomic_DNA"/>
</dbReference>
<comment type="caution">
    <text evidence="3">The sequence shown here is derived from an EMBL/GenBank/DDBJ whole genome shotgun (WGS) entry which is preliminary data.</text>
</comment>
<name>A0AAD2FJ91_9STRA</name>
<evidence type="ECO:0000256" key="1">
    <source>
        <dbReference type="SAM" id="MobiDB-lite"/>
    </source>
</evidence>
<reference evidence="3" key="1">
    <citation type="submission" date="2023-08" db="EMBL/GenBank/DDBJ databases">
        <authorList>
            <person name="Audoor S."/>
            <person name="Bilcke G."/>
        </authorList>
    </citation>
    <scope>NUCLEOTIDE SEQUENCE</scope>
</reference>
<feature type="region of interest" description="Disordered" evidence="1">
    <location>
        <begin position="1"/>
        <end position="23"/>
    </location>
</feature>
<feature type="region of interest" description="Disordered" evidence="1">
    <location>
        <begin position="39"/>
        <end position="72"/>
    </location>
</feature>